<feature type="compositionally biased region" description="Basic residues" evidence="1">
    <location>
        <begin position="76"/>
        <end position="89"/>
    </location>
</feature>
<evidence type="ECO:0000256" key="1">
    <source>
        <dbReference type="SAM" id="MobiDB-lite"/>
    </source>
</evidence>
<name>A0ABN9RZZ6_9DINO</name>
<protein>
    <recommendedName>
        <fullName evidence="4">Ribosome biogenesis protein NOP53</fullName>
    </recommendedName>
</protein>
<evidence type="ECO:0008006" key="4">
    <source>
        <dbReference type="Google" id="ProtNLM"/>
    </source>
</evidence>
<feature type="compositionally biased region" description="Low complexity" evidence="1">
    <location>
        <begin position="169"/>
        <end position="187"/>
    </location>
</feature>
<reference evidence="2" key="1">
    <citation type="submission" date="2023-10" db="EMBL/GenBank/DDBJ databases">
        <authorList>
            <person name="Chen Y."/>
            <person name="Shah S."/>
            <person name="Dougan E. K."/>
            <person name="Thang M."/>
            <person name="Chan C."/>
        </authorList>
    </citation>
    <scope>NUCLEOTIDE SEQUENCE [LARGE SCALE GENOMIC DNA]</scope>
</reference>
<feature type="region of interest" description="Disordered" evidence="1">
    <location>
        <begin position="60"/>
        <end position="187"/>
    </location>
</feature>
<accession>A0ABN9RZZ6</accession>
<dbReference type="Proteomes" id="UP001189429">
    <property type="component" value="Unassembled WGS sequence"/>
</dbReference>
<evidence type="ECO:0000313" key="2">
    <source>
        <dbReference type="EMBL" id="CAK0825028.1"/>
    </source>
</evidence>
<sequence>MAARGEARGALAAADGAVLVAAAVRAAVDAGAPRRTAGAVARSAISAVAFAMASRMAGPAAAGGAAAGGDKEAERRRRRRAALKARRLGGGRGAAAAEPPAGRGAGREGGFERAGEVPAAVRAAAEPSEFADDLMGGDADSLDDEWADAPMPRARRRRRRKAPRGVGSAAAAEPGAAAAGAAPAAGGADAARGAGWRALRRGDAAVEAEAEAEEFLRRLGADLEVPFPAARGFLPSDPAAIHSALAQTERLEELLSGGGLGPLAGLRGGAMR</sequence>
<organism evidence="2 3">
    <name type="scientific">Prorocentrum cordatum</name>
    <dbReference type="NCBI Taxonomy" id="2364126"/>
    <lineage>
        <taxon>Eukaryota</taxon>
        <taxon>Sar</taxon>
        <taxon>Alveolata</taxon>
        <taxon>Dinophyceae</taxon>
        <taxon>Prorocentrales</taxon>
        <taxon>Prorocentraceae</taxon>
        <taxon>Prorocentrum</taxon>
    </lineage>
</organism>
<evidence type="ECO:0000313" key="3">
    <source>
        <dbReference type="Proteomes" id="UP001189429"/>
    </source>
</evidence>
<dbReference type="EMBL" id="CAUYUJ010008813">
    <property type="protein sequence ID" value="CAK0825028.1"/>
    <property type="molecule type" value="Genomic_DNA"/>
</dbReference>
<comment type="caution">
    <text evidence="2">The sequence shown here is derived from an EMBL/GenBank/DDBJ whole genome shotgun (WGS) entry which is preliminary data.</text>
</comment>
<gene>
    <name evidence="2" type="ORF">PCOR1329_LOCUS25269</name>
</gene>
<feature type="compositionally biased region" description="Basic residues" evidence="1">
    <location>
        <begin position="153"/>
        <end position="163"/>
    </location>
</feature>
<feature type="compositionally biased region" description="Low complexity" evidence="1">
    <location>
        <begin position="116"/>
        <end position="128"/>
    </location>
</feature>
<feature type="compositionally biased region" description="Basic and acidic residues" evidence="1">
    <location>
        <begin position="105"/>
        <end position="115"/>
    </location>
</feature>
<proteinExistence type="predicted"/>
<keyword evidence="3" id="KW-1185">Reference proteome</keyword>